<proteinExistence type="predicted"/>
<organism evidence="2 3">
    <name type="scientific">Cryobacterium lyxosi</name>
    <dbReference type="NCBI Taxonomy" id="1259228"/>
    <lineage>
        <taxon>Bacteria</taxon>
        <taxon>Bacillati</taxon>
        <taxon>Actinomycetota</taxon>
        <taxon>Actinomycetes</taxon>
        <taxon>Micrococcales</taxon>
        <taxon>Microbacteriaceae</taxon>
        <taxon>Cryobacterium</taxon>
    </lineage>
</organism>
<evidence type="ECO:0000313" key="2">
    <source>
        <dbReference type="EMBL" id="TFD29183.1"/>
    </source>
</evidence>
<evidence type="ECO:0008006" key="4">
    <source>
        <dbReference type="Google" id="ProtNLM"/>
    </source>
</evidence>
<keyword evidence="3" id="KW-1185">Reference proteome</keyword>
<sequence length="371" mass="37924">MRGLKTLAVIAASIVLAGCASAPAAIETVEPSAATSAAAASQPTSRLGLTCDDLLSPVLVANVLNTTTVTTDLMVRPASASPLGYSVSQFGGSSCLARGEEAAQSWVSVQVLPEATAQWATYAEKNTDVVTGASSSFGDASNVSCFAFGADSTCSVNVLVGDNWIEVIARGIAVEPSLSNEAVAEFAAPLITDIVSTVTNAAASGPVGAAPALTGVLPSDCAVYATVDEYRAAFGTAEEVLIGRQSDGEVWGIDNAAATIVAVDGCTWVPASTGQTWPLYITALPGGEWAFDRSSALMTADDSAQTVSDSVAGVDRATFGCQVYSGFCTLDTVIAGNWVQFSAERDLIGTEDEVRALLIEIAERAVARFPA</sequence>
<evidence type="ECO:0000256" key="1">
    <source>
        <dbReference type="SAM" id="SignalP"/>
    </source>
</evidence>
<evidence type="ECO:0000313" key="3">
    <source>
        <dbReference type="Proteomes" id="UP000298424"/>
    </source>
</evidence>
<name>A0A4R8ZJ33_9MICO</name>
<feature type="chain" id="PRO_5020425937" description="DUF3558 domain-containing protein" evidence="1">
    <location>
        <begin position="25"/>
        <end position="371"/>
    </location>
</feature>
<dbReference type="EMBL" id="SOGT01000001">
    <property type="protein sequence ID" value="TFD29183.1"/>
    <property type="molecule type" value="Genomic_DNA"/>
</dbReference>
<accession>A0A4R8ZJ33</accession>
<gene>
    <name evidence="2" type="ORF">E3T27_00160</name>
</gene>
<protein>
    <recommendedName>
        <fullName evidence="4">DUF3558 domain-containing protein</fullName>
    </recommendedName>
</protein>
<reference evidence="2 3" key="1">
    <citation type="submission" date="2019-03" db="EMBL/GenBank/DDBJ databases">
        <title>Genomics of glacier-inhabiting Cryobacterium strains.</title>
        <authorList>
            <person name="Liu Q."/>
            <person name="Xin Y.-H."/>
        </authorList>
    </citation>
    <scope>NUCLEOTIDE SEQUENCE [LARGE SCALE GENOMIC DNA]</scope>
    <source>
        <strain evidence="2 3">TMT1-1</strain>
    </source>
</reference>
<dbReference type="Proteomes" id="UP000298424">
    <property type="component" value="Unassembled WGS sequence"/>
</dbReference>
<dbReference type="PROSITE" id="PS51257">
    <property type="entry name" value="PROKAR_LIPOPROTEIN"/>
    <property type="match status" value="1"/>
</dbReference>
<dbReference type="AlphaFoldDB" id="A0A4R8ZJ33"/>
<comment type="caution">
    <text evidence="2">The sequence shown here is derived from an EMBL/GenBank/DDBJ whole genome shotgun (WGS) entry which is preliminary data.</text>
</comment>
<keyword evidence="1" id="KW-0732">Signal</keyword>
<feature type="signal peptide" evidence="1">
    <location>
        <begin position="1"/>
        <end position="24"/>
    </location>
</feature>
<dbReference type="RefSeq" id="WP_166786036.1">
    <property type="nucleotide sequence ID" value="NZ_SOGT01000001.1"/>
</dbReference>